<dbReference type="InterPro" id="IPR052758">
    <property type="entry name" value="SRC_co-chaperone"/>
</dbReference>
<keyword evidence="5" id="KW-1185">Reference proteome</keyword>
<comment type="caution">
    <text evidence="4">The sequence shown here is derived from an EMBL/GenBank/DDBJ whole genome shotgun (WGS) entry which is preliminary data.</text>
</comment>
<dbReference type="SMART" id="SM00028">
    <property type="entry name" value="TPR"/>
    <property type="match status" value="5"/>
</dbReference>
<dbReference type="AlphaFoldDB" id="A0AB34IEK6"/>
<feature type="region of interest" description="Disordered" evidence="2">
    <location>
        <begin position="607"/>
        <end position="653"/>
    </location>
</feature>
<dbReference type="Proteomes" id="UP001515480">
    <property type="component" value="Unassembled WGS sequence"/>
</dbReference>
<dbReference type="PROSITE" id="PS50076">
    <property type="entry name" value="DNAJ_2"/>
    <property type="match status" value="1"/>
</dbReference>
<organism evidence="4 5">
    <name type="scientific">Prymnesium parvum</name>
    <name type="common">Toxic golden alga</name>
    <dbReference type="NCBI Taxonomy" id="97485"/>
    <lineage>
        <taxon>Eukaryota</taxon>
        <taxon>Haptista</taxon>
        <taxon>Haptophyta</taxon>
        <taxon>Prymnesiophyceae</taxon>
        <taxon>Prymnesiales</taxon>
        <taxon>Prymnesiaceae</taxon>
        <taxon>Prymnesium</taxon>
    </lineage>
</organism>
<feature type="repeat" description="TPR" evidence="1">
    <location>
        <begin position="144"/>
        <end position="177"/>
    </location>
</feature>
<evidence type="ECO:0000259" key="3">
    <source>
        <dbReference type="PROSITE" id="PS50076"/>
    </source>
</evidence>
<dbReference type="InterPro" id="IPR011990">
    <property type="entry name" value="TPR-like_helical_dom_sf"/>
</dbReference>
<feature type="compositionally biased region" description="Basic and acidic residues" evidence="2">
    <location>
        <begin position="113"/>
        <end position="122"/>
    </location>
</feature>
<dbReference type="PRINTS" id="PR00625">
    <property type="entry name" value="JDOMAIN"/>
</dbReference>
<feature type="repeat" description="TPR" evidence="1">
    <location>
        <begin position="406"/>
        <end position="439"/>
    </location>
</feature>
<dbReference type="InterPro" id="IPR036869">
    <property type="entry name" value="J_dom_sf"/>
</dbReference>
<dbReference type="InterPro" id="IPR001623">
    <property type="entry name" value="DnaJ_domain"/>
</dbReference>
<dbReference type="PANTHER" id="PTHR44200">
    <property type="entry name" value="DNAJ HOMOLOG SUBFAMILY C MEMBER 7"/>
    <property type="match status" value="1"/>
</dbReference>
<dbReference type="CDD" id="cd06257">
    <property type="entry name" value="DnaJ"/>
    <property type="match status" value="1"/>
</dbReference>
<dbReference type="SMART" id="SM00271">
    <property type="entry name" value="DnaJ"/>
    <property type="match status" value="1"/>
</dbReference>
<evidence type="ECO:0000313" key="4">
    <source>
        <dbReference type="EMBL" id="KAL1496149.1"/>
    </source>
</evidence>
<dbReference type="SUPFAM" id="SSF46565">
    <property type="entry name" value="Chaperone J-domain"/>
    <property type="match status" value="1"/>
</dbReference>
<name>A0AB34IEK6_PRYPA</name>
<dbReference type="Gene3D" id="1.10.287.110">
    <property type="entry name" value="DnaJ domain"/>
    <property type="match status" value="1"/>
</dbReference>
<reference evidence="4 5" key="1">
    <citation type="journal article" date="2024" name="Science">
        <title>Giant polyketide synthase enzymes in the biosynthesis of giant marine polyether toxins.</title>
        <authorList>
            <person name="Fallon T.R."/>
            <person name="Shende V.V."/>
            <person name="Wierzbicki I.H."/>
            <person name="Pendleton A.L."/>
            <person name="Watervoot N.F."/>
            <person name="Auber R.P."/>
            <person name="Gonzalez D.J."/>
            <person name="Wisecaver J.H."/>
            <person name="Moore B.S."/>
        </authorList>
    </citation>
    <scope>NUCLEOTIDE SEQUENCE [LARGE SCALE GENOMIC DNA]</scope>
    <source>
        <strain evidence="4 5">12B1</strain>
    </source>
</reference>
<evidence type="ECO:0000313" key="5">
    <source>
        <dbReference type="Proteomes" id="UP001515480"/>
    </source>
</evidence>
<dbReference type="PROSITE" id="PS50005">
    <property type="entry name" value="TPR"/>
    <property type="match status" value="2"/>
</dbReference>
<dbReference type="InterPro" id="IPR019734">
    <property type="entry name" value="TPR_rpt"/>
</dbReference>
<dbReference type="PANTHER" id="PTHR44200:SF1">
    <property type="entry name" value="DNAJ HOMOLOG SUBFAMILY C MEMBER 7"/>
    <property type="match status" value="1"/>
</dbReference>
<dbReference type="SUPFAM" id="SSF48452">
    <property type="entry name" value="TPR-like"/>
    <property type="match status" value="1"/>
</dbReference>
<keyword evidence="1" id="KW-0802">TPR repeat</keyword>
<evidence type="ECO:0000256" key="2">
    <source>
        <dbReference type="SAM" id="MobiDB-lite"/>
    </source>
</evidence>
<sequence length="653" mass="70153">MELAAALDAANLREHSALLAPRADELCAAAADSKRLLELLKQCGVPTLGARLKAAAVIVAFARDAEAAPPPHDGFWEAIGRESAAATASGIPDGPLRASEGTTDGLHGAARPASEEEGREDAPLRLEKRAAAYPPAAADGDEKAQLYRERGAAAFARHDYGSAIRWYERSLALLPEDGDLLANLAACHLSEAPPAPEAAIARLAPLLQRQPGHVKARLRAGRASIMLGQLHAALTHYEAAFSVVKPKGPIQLRYAAPREERSDKPLLRGPSGEESSKLMQQAVEGKALASKLLSHTDRARALSRAGRVDEALYLARALQRHCTHSPCGFLLVVEILEAHGQLWRAQCECEEARRRWPGDAALAVSMARLLSRRGRVAEAEAELRRVVGAEGRHEGAARALEGLLAARGLKEKGNALYQEGEYEKAAACYSEAVEADAMGLLQPMLLGNRAQARLQGGRPHECISDCDAALALDAENVKLLLRRAAAHVACKQLHRAREDYAKVLEIEADNATAQEFLSAHGSGGGERGPALSQEEEPELDPYAIIGVSRDASSTEIKKAFLKGALKWHPDKHSSGTAEEREEAEVKFIQLNLANDVLSDPIKKQQYDVGGSFSELSGGVKRKNKPSQYNQSAGHRPSGFHNTHDERGPSMPST</sequence>
<dbReference type="EMBL" id="JBGBPQ010000030">
    <property type="protein sequence ID" value="KAL1496149.1"/>
    <property type="molecule type" value="Genomic_DNA"/>
</dbReference>
<proteinExistence type="predicted"/>
<accession>A0AB34IEK6</accession>
<feature type="region of interest" description="Disordered" evidence="2">
    <location>
        <begin position="87"/>
        <end position="122"/>
    </location>
</feature>
<dbReference type="Pfam" id="PF13181">
    <property type="entry name" value="TPR_8"/>
    <property type="match status" value="1"/>
</dbReference>
<protein>
    <recommendedName>
        <fullName evidence="3">J domain-containing protein</fullName>
    </recommendedName>
</protein>
<dbReference type="Gene3D" id="1.25.40.10">
    <property type="entry name" value="Tetratricopeptide repeat domain"/>
    <property type="match status" value="3"/>
</dbReference>
<feature type="domain" description="J" evidence="3">
    <location>
        <begin position="540"/>
        <end position="610"/>
    </location>
</feature>
<evidence type="ECO:0000256" key="1">
    <source>
        <dbReference type="PROSITE-ProRule" id="PRU00339"/>
    </source>
</evidence>
<dbReference type="InterPro" id="IPR018253">
    <property type="entry name" value="DnaJ_domain_CS"/>
</dbReference>
<dbReference type="PROSITE" id="PS00636">
    <property type="entry name" value="DNAJ_1"/>
    <property type="match status" value="1"/>
</dbReference>
<dbReference type="Pfam" id="PF00226">
    <property type="entry name" value="DnaJ"/>
    <property type="match status" value="1"/>
</dbReference>
<gene>
    <name evidence="4" type="ORF">AB1Y20_014768</name>
</gene>